<feature type="domain" description="Water stress and hypersensitive response" evidence="2">
    <location>
        <begin position="32"/>
        <end position="149"/>
    </location>
</feature>
<dbReference type="InterPro" id="IPR013990">
    <property type="entry name" value="WHy-dom"/>
</dbReference>
<dbReference type="AlphaFoldDB" id="A0A521D9C1"/>
<evidence type="ECO:0000259" key="2">
    <source>
        <dbReference type="SMART" id="SM00769"/>
    </source>
</evidence>
<dbReference type="Gene3D" id="2.60.40.1820">
    <property type="match status" value="2"/>
</dbReference>
<proteinExistence type="inferred from homology"/>
<dbReference type="InterPro" id="IPR004864">
    <property type="entry name" value="LEA_2"/>
</dbReference>
<dbReference type="Proteomes" id="UP000317593">
    <property type="component" value="Unassembled WGS sequence"/>
</dbReference>
<sequence length="282" mass="31441">MRKYTILFLFPLLIMSCKTIKDLASSIDKPRLSVDDVRVTGFNFHQMQLIYDIKIENPNAVALQMLGYDYNLDLNGSSFIKGDQTEQVDIDAGGESIIQVPMTLDFSDVYQAISGLSDQDETTYNFLSHLRFDLPVLGATEIPVRKEGSLPLLKLPRINVQNLKVQNLSFSSADLALQLAFDNPNGIGFDINQLTYDLVVNGRPWAEGMALQDVSIRENGTTQLTIPLSLNLSEIGRSGYRILSGSESLEYQLRGTFNFNALHELLGSTNFTFDRSGQLSIN</sequence>
<protein>
    <submittedName>
        <fullName evidence="3">LEA14-like dessication related protein</fullName>
    </submittedName>
</protein>
<dbReference type="InterPro" id="IPR045043">
    <property type="entry name" value="Lea14-like"/>
</dbReference>
<accession>A0A521D9C1</accession>
<dbReference type="PANTHER" id="PTHR31459:SF2">
    <property type="entry name" value="OS03G0843300 PROTEIN"/>
    <property type="match status" value="1"/>
</dbReference>
<gene>
    <name evidence="3" type="ORF">SAMN06265218_10941</name>
</gene>
<dbReference type="PANTHER" id="PTHR31459">
    <property type="match status" value="1"/>
</dbReference>
<dbReference type="RefSeq" id="WP_142714637.1">
    <property type="nucleotide sequence ID" value="NZ_FXTH01000009.1"/>
</dbReference>
<dbReference type="PROSITE" id="PS51257">
    <property type="entry name" value="PROKAR_LIPOPROTEIN"/>
    <property type="match status" value="1"/>
</dbReference>
<feature type="domain" description="Water stress and hypersensitive response" evidence="2">
    <location>
        <begin position="158"/>
        <end position="280"/>
    </location>
</feature>
<dbReference type="Pfam" id="PF03168">
    <property type="entry name" value="LEA_2"/>
    <property type="match status" value="2"/>
</dbReference>
<evidence type="ECO:0000313" key="4">
    <source>
        <dbReference type="Proteomes" id="UP000317593"/>
    </source>
</evidence>
<dbReference type="OrthoDB" id="1523713at2"/>
<evidence type="ECO:0000256" key="1">
    <source>
        <dbReference type="ARBA" id="ARBA00005960"/>
    </source>
</evidence>
<dbReference type="GO" id="GO:0009269">
    <property type="term" value="P:response to desiccation"/>
    <property type="evidence" value="ECO:0007669"/>
    <property type="project" value="InterPro"/>
</dbReference>
<keyword evidence="4" id="KW-1185">Reference proteome</keyword>
<dbReference type="SUPFAM" id="SSF117070">
    <property type="entry name" value="LEA14-like"/>
    <property type="match status" value="2"/>
</dbReference>
<dbReference type="SMART" id="SM00769">
    <property type="entry name" value="WHy"/>
    <property type="match status" value="2"/>
</dbReference>
<evidence type="ECO:0000313" key="3">
    <source>
        <dbReference type="EMBL" id="SMO68314.1"/>
    </source>
</evidence>
<comment type="similarity">
    <text evidence="1">Belongs to the LEA type 2 family.</text>
</comment>
<organism evidence="3 4">
    <name type="scientific">Fodinibius sediminis</name>
    <dbReference type="NCBI Taxonomy" id="1214077"/>
    <lineage>
        <taxon>Bacteria</taxon>
        <taxon>Pseudomonadati</taxon>
        <taxon>Balneolota</taxon>
        <taxon>Balneolia</taxon>
        <taxon>Balneolales</taxon>
        <taxon>Balneolaceae</taxon>
        <taxon>Fodinibius</taxon>
    </lineage>
</organism>
<dbReference type="EMBL" id="FXTH01000009">
    <property type="protein sequence ID" value="SMO68314.1"/>
    <property type="molecule type" value="Genomic_DNA"/>
</dbReference>
<name>A0A521D9C1_9BACT</name>
<reference evidence="3 4" key="1">
    <citation type="submission" date="2017-05" db="EMBL/GenBank/DDBJ databases">
        <authorList>
            <person name="Varghese N."/>
            <person name="Submissions S."/>
        </authorList>
    </citation>
    <scope>NUCLEOTIDE SEQUENCE [LARGE SCALE GENOMIC DNA]</scope>
    <source>
        <strain evidence="3 4">DSM 21194</strain>
    </source>
</reference>